<keyword evidence="3" id="KW-1185">Reference proteome</keyword>
<evidence type="ECO:0000313" key="3">
    <source>
        <dbReference type="Proteomes" id="UP000663090"/>
    </source>
</evidence>
<name>A0ABX7NFV9_9BACT</name>
<reference evidence="2 3" key="1">
    <citation type="submission" date="2021-02" db="EMBL/GenBank/DDBJ databases">
        <title>De Novo genome assembly of isolated myxobacteria.</title>
        <authorList>
            <person name="Stevens D.C."/>
        </authorList>
    </citation>
    <scope>NUCLEOTIDE SEQUENCE [LARGE SCALE GENOMIC DNA]</scope>
    <source>
        <strain evidence="2 3">SCHIC003</strain>
    </source>
</reference>
<feature type="compositionally biased region" description="Pro residues" evidence="1">
    <location>
        <begin position="1"/>
        <end position="10"/>
    </location>
</feature>
<dbReference type="RefSeq" id="WP_206717910.1">
    <property type="nucleotide sequence ID" value="NZ_CP071091.1"/>
</dbReference>
<sequence>MATQQPPSPQPEESAPERRTRGSVPPRLPPKQDEAREDGMPGYGQPDPEVREKSLPEQRW</sequence>
<accession>A0ABX7NFV9</accession>
<organism evidence="2 3">
    <name type="scientific">Myxococcus landrumensis</name>
    <dbReference type="NCBI Taxonomy" id="2813577"/>
    <lineage>
        <taxon>Bacteria</taxon>
        <taxon>Pseudomonadati</taxon>
        <taxon>Myxococcota</taxon>
        <taxon>Myxococcia</taxon>
        <taxon>Myxococcales</taxon>
        <taxon>Cystobacterineae</taxon>
        <taxon>Myxococcaceae</taxon>
        <taxon>Myxococcus</taxon>
    </lineage>
</organism>
<feature type="compositionally biased region" description="Basic and acidic residues" evidence="1">
    <location>
        <begin position="30"/>
        <end position="39"/>
    </location>
</feature>
<feature type="region of interest" description="Disordered" evidence="1">
    <location>
        <begin position="1"/>
        <end position="60"/>
    </location>
</feature>
<dbReference type="Proteomes" id="UP000663090">
    <property type="component" value="Chromosome"/>
</dbReference>
<protein>
    <submittedName>
        <fullName evidence="2">Uncharacterized protein</fullName>
    </submittedName>
</protein>
<gene>
    <name evidence="2" type="ORF">JY572_09445</name>
</gene>
<proteinExistence type="predicted"/>
<feature type="compositionally biased region" description="Basic and acidic residues" evidence="1">
    <location>
        <begin position="48"/>
        <end position="60"/>
    </location>
</feature>
<evidence type="ECO:0000313" key="2">
    <source>
        <dbReference type="EMBL" id="QSQ16246.1"/>
    </source>
</evidence>
<dbReference type="EMBL" id="CP071091">
    <property type="protein sequence ID" value="QSQ16246.1"/>
    <property type="molecule type" value="Genomic_DNA"/>
</dbReference>
<evidence type="ECO:0000256" key="1">
    <source>
        <dbReference type="SAM" id="MobiDB-lite"/>
    </source>
</evidence>